<reference evidence="9" key="2">
    <citation type="submission" date="2009-11" db="EMBL/GenBank/DDBJ databases">
        <title>The Genome Sequence of Allomyces macrogynus strain ATCC 38327.</title>
        <authorList>
            <consortium name="The Broad Institute Genome Sequencing Platform"/>
            <person name="Russ C."/>
            <person name="Cuomo C."/>
            <person name="Shea T."/>
            <person name="Young S.K."/>
            <person name="Zeng Q."/>
            <person name="Koehrsen M."/>
            <person name="Haas B."/>
            <person name="Borodovsky M."/>
            <person name="Guigo R."/>
            <person name="Alvarado L."/>
            <person name="Berlin A."/>
            <person name="Borenstein D."/>
            <person name="Chen Z."/>
            <person name="Engels R."/>
            <person name="Freedman E."/>
            <person name="Gellesch M."/>
            <person name="Goldberg J."/>
            <person name="Griggs A."/>
            <person name="Gujja S."/>
            <person name="Heiman D."/>
            <person name="Hepburn T."/>
            <person name="Howarth C."/>
            <person name="Jen D."/>
            <person name="Larson L."/>
            <person name="Lewis B."/>
            <person name="Mehta T."/>
            <person name="Park D."/>
            <person name="Pearson M."/>
            <person name="Roberts A."/>
            <person name="Saif S."/>
            <person name="Shenoy N."/>
            <person name="Sisk P."/>
            <person name="Stolte C."/>
            <person name="Sykes S."/>
            <person name="Walk T."/>
            <person name="White J."/>
            <person name="Yandava C."/>
            <person name="Burger G."/>
            <person name="Gray M.W."/>
            <person name="Holland P.W.H."/>
            <person name="King N."/>
            <person name="Lang F.B.F."/>
            <person name="Roger A.J."/>
            <person name="Ruiz-Trillo I."/>
            <person name="Lander E."/>
            <person name="Nusbaum C."/>
        </authorList>
    </citation>
    <scope>NUCLEOTIDE SEQUENCE [LARGE SCALE GENOMIC DNA]</scope>
    <source>
        <strain evidence="9">ATCC 38327</strain>
    </source>
</reference>
<dbReference type="InterPro" id="IPR007740">
    <property type="entry name" value="Ribosomal_mL49"/>
</dbReference>
<evidence type="ECO:0000256" key="4">
    <source>
        <dbReference type="ARBA" id="ARBA00023128"/>
    </source>
</evidence>
<name>A0A0L0SIR2_ALLM3</name>
<evidence type="ECO:0000256" key="3">
    <source>
        <dbReference type="ARBA" id="ARBA00022980"/>
    </source>
</evidence>
<keyword evidence="5" id="KW-0687">Ribonucleoprotein</keyword>
<dbReference type="GO" id="GO:0003735">
    <property type="term" value="F:structural constituent of ribosome"/>
    <property type="evidence" value="ECO:0007669"/>
    <property type="project" value="InterPro"/>
</dbReference>
<keyword evidence="3" id="KW-0689">Ribosomal protein</keyword>
<evidence type="ECO:0000256" key="2">
    <source>
        <dbReference type="ARBA" id="ARBA00005677"/>
    </source>
</evidence>
<dbReference type="EMBL" id="GG745340">
    <property type="protein sequence ID" value="KNE62398.1"/>
    <property type="molecule type" value="Genomic_DNA"/>
</dbReference>
<evidence type="ECO:0000256" key="1">
    <source>
        <dbReference type="ARBA" id="ARBA00004173"/>
    </source>
</evidence>
<evidence type="ECO:0000313" key="7">
    <source>
        <dbReference type="EMBL" id="KNE62398.1"/>
    </source>
</evidence>
<gene>
    <name evidence="7" type="ORF">AMAG_07620</name>
    <name evidence="8" type="ORF">AMAG_09888</name>
</gene>
<dbReference type="GO" id="GO:0005762">
    <property type="term" value="C:mitochondrial large ribosomal subunit"/>
    <property type="evidence" value="ECO:0007669"/>
    <property type="project" value="TreeGrafter"/>
</dbReference>
<dbReference type="GO" id="GO:0006412">
    <property type="term" value="P:translation"/>
    <property type="evidence" value="ECO:0007669"/>
    <property type="project" value="InterPro"/>
</dbReference>
<comment type="similarity">
    <text evidence="2">Belongs to the mitochondrion-specific ribosomal protein mL49 family.</text>
</comment>
<dbReference type="EMBL" id="GG745348">
    <property type="protein sequence ID" value="KNE65924.1"/>
    <property type="molecule type" value="Genomic_DNA"/>
</dbReference>
<organism evidence="7 9">
    <name type="scientific">Allomyces macrogynus (strain ATCC 38327)</name>
    <name type="common">Allomyces javanicus var. macrogynus</name>
    <dbReference type="NCBI Taxonomy" id="578462"/>
    <lineage>
        <taxon>Eukaryota</taxon>
        <taxon>Fungi</taxon>
        <taxon>Fungi incertae sedis</taxon>
        <taxon>Blastocladiomycota</taxon>
        <taxon>Blastocladiomycetes</taxon>
        <taxon>Blastocladiales</taxon>
        <taxon>Blastocladiaceae</taxon>
        <taxon>Allomyces</taxon>
    </lineage>
</organism>
<proteinExistence type="inferred from homology"/>
<dbReference type="Gene3D" id="3.30.780.10">
    <property type="entry name" value="SUI1-like domain"/>
    <property type="match status" value="1"/>
</dbReference>
<reference evidence="7 9" key="1">
    <citation type="submission" date="2009-11" db="EMBL/GenBank/DDBJ databases">
        <title>Annotation of Allomyces macrogynus ATCC 38327.</title>
        <authorList>
            <consortium name="The Broad Institute Genome Sequencing Platform"/>
            <person name="Russ C."/>
            <person name="Cuomo C."/>
            <person name="Burger G."/>
            <person name="Gray M.W."/>
            <person name="Holland P.W.H."/>
            <person name="King N."/>
            <person name="Lang F.B.F."/>
            <person name="Roger A.J."/>
            <person name="Ruiz-Trillo I."/>
            <person name="Young S.K."/>
            <person name="Zeng Q."/>
            <person name="Gargeya S."/>
            <person name="Fitzgerald M."/>
            <person name="Haas B."/>
            <person name="Abouelleil A."/>
            <person name="Alvarado L."/>
            <person name="Arachchi H.M."/>
            <person name="Berlin A."/>
            <person name="Chapman S.B."/>
            <person name="Gearin G."/>
            <person name="Goldberg J."/>
            <person name="Griggs A."/>
            <person name="Gujja S."/>
            <person name="Hansen M."/>
            <person name="Heiman D."/>
            <person name="Howarth C."/>
            <person name="Larimer J."/>
            <person name="Lui A."/>
            <person name="MacDonald P.J.P."/>
            <person name="McCowen C."/>
            <person name="Montmayeur A."/>
            <person name="Murphy C."/>
            <person name="Neiman D."/>
            <person name="Pearson M."/>
            <person name="Priest M."/>
            <person name="Roberts A."/>
            <person name="Saif S."/>
            <person name="Shea T."/>
            <person name="Sisk P."/>
            <person name="Stolte C."/>
            <person name="Sykes S."/>
            <person name="Wortman J."/>
            <person name="Nusbaum C."/>
            <person name="Birren B."/>
        </authorList>
    </citation>
    <scope>NUCLEOTIDE SEQUENCE [LARGE SCALE GENOMIC DNA]</scope>
    <source>
        <strain evidence="7 9">ATCC 38327</strain>
    </source>
</reference>
<comment type="subcellular location">
    <subcellularLocation>
        <location evidence="1">Mitochondrion</location>
    </subcellularLocation>
</comment>
<evidence type="ECO:0000256" key="6">
    <source>
        <dbReference type="ARBA" id="ARBA00035191"/>
    </source>
</evidence>
<accession>A0A0L0SIR2</accession>
<evidence type="ECO:0000256" key="5">
    <source>
        <dbReference type="ARBA" id="ARBA00023274"/>
    </source>
</evidence>
<evidence type="ECO:0000313" key="9">
    <source>
        <dbReference type="Proteomes" id="UP000054350"/>
    </source>
</evidence>
<keyword evidence="9" id="KW-1185">Reference proteome</keyword>
<protein>
    <recommendedName>
        <fullName evidence="6">Large ribosomal subunit protein mL49</fullName>
    </recommendedName>
</protein>
<dbReference type="OrthoDB" id="5512432at2759"/>
<dbReference type="VEuPathDB" id="FungiDB:AMAG_09888"/>
<evidence type="ECO:0000313" key="8">
    <source>
        <dbReference type="EMBL" id="KNE65924.1"/>
    </source>
</evidence>
<dbReference type="Proteomes" id="UP000054350">
    <property type="component" value="Unassembled WGS sequence"/>
</dbReference>
<sequence length="106" mass="12241">MFSRLAHRLYSTAAAAPPTVLEYRVPYFVHRTKPGLQLPVYPRYTFKGTQCATFVRRIEGNGKVLADQIRAEFPDWTVAYNTTTNQIKIKGYVVPQLRQFLTERGF</sequence>
<dbReference type="AlphaFoldDB" id="A0A0L0SIR2"/>
<dbReference type="Pfam" id="PF05046">
    <property type="entry name" value="Img2"/>
    <property type="match status" value="1"/>
</dbReference>
<dbReference type="VEuPathDB" id="FungiDB:AMAG_07620"/>
<keyword evidence="4" id="KW-0496">Mitochondrion</keyword>
<dbReference type="PANTHER" id="PTHR13477:SF0">
    <property type="entry name" value="LARGE RIBOSOMAL SUBUNIT PROTEIN ML49"/>
    <property type="match status" value="1"/>
</dbReference>
<dbReference type="STRING" id="578462.A0A0L0SIR2"/>
<dbReference type="PANTHER" id="PTHR13477">
    <property type="entry name" value="MITOCHONDRIAL 39S RIBOSOMAL PROTEIN L49"/>
    <property type="match status" value="1"/>
</dbReference>